<proteinExistence type="predicted"/>
<organism evidence="1">
    <name type="scientific">bioreactor metagenome</name>
    <dbReference type="NCBI Taxonomy" id="1076179"/>
    <lineage>
        <taxon>unclassified sequences</taxon>
        <taxon>metagenomes</taxon>
        <taxon>ecological metagenomes</taxon>
    </lineage>
</organism>
<accession>A0A645GIJ0</accession>
<sequence>MSQNDPGRILQKEGKILRILLLFLTPPGIPGEVLIGRCADLGHRLIHGSKTAAGRQVRANQQLLPVRLIFSFIGSGWIRESVSWVFILFQDGWSSFIIF</sequence>
<comment type="caution">
    <text evidence="1">The sequence shown here is derived from an EMBL/GenBank/DDBJ whole genome shotgun (WGS) entry which is preliminary data.</text>
</comment>
<evidence type="ECO:0000313" key="1">
    <source>
        <dbReference type="EMBL" id="MPN25619.1"/>
    </source>
</evidence>
<name>A0A645GIJ0_9ZZZZ</name>
<dbReference type="EMBL" id="VSSQ01074854">
    <property type="protein sequence ID" value="MPN25619.1"/>
    <property type="molecule type" value="Genomic_DNA"/>
</dbReference>
<reference evidence="1" key="1">
    <citation type="submission" date="2019-08" db="EMBL/GenBank/DDBJ databases">
        <authorList>
            <person name="Kucharzyk K."/>
            <person name="Murdoch R.W."/>
            <person name="Higgins S."/>
            <person name="Loffler F."/>
        </authorList>
    </citation>
    <scope>NUCLEOTIDE SEQUENCE</scope>
</reference>
<gene>
    <name evidence="1" type="ORF">SDC9_173031</name>
</gene>
<protein>
    <submittedName>
        <fullName evidence="1">Uncharacterized protein</fullName>
    </submittedName>
</protein>
<dbReference type="AlphaFoldDB" id="A0A645GIJ0"/>